<evidence type="ECO:0000256" key="13">
    <source>
        <dbReference type="ARBA" id="ARBA00023136"/>
    </source>
</evidence>
<evidence type="ECO:0000256" key="1">
    <source>
        <dbReference type="ARBA" id="ARBA00001935"/>
    </source>
</evidence>
<evidence type="ECO:0000256" key="4">
    <source>
        <dbReference type="ARBA" id="ARBA00022475"/>
    </source>
</evidence>
<feature type="domain" description="Plastocyanin-like" evidence="18">
    <location>
        <begin position="360"/>
        <end position="499"/>
    </location>
</feature>
<keyword evidence="14" id="KW-0325">Glycoprotein</keyword>
<dbReference type="InterPro" id="IPR044130">
    <property type="entry name" value="CuRO_2_Fet3-like"/>
</dbReference>
<dbReference type="GO" id="GO:0033215">
    <property type="term" value="P:reductive iron assimilation"/>
    <property type="evidence" value="ECO:0007669"/>
    <property type="project" value="TreeGrafter"/>
</dbReference>
<name>A0A1E3PHQ6_9ASCO</name>
<dbReference type="PROSITE" id="PS00079">
    <property type="entry name" value="MULTICOPPER_OXIDASE1"/>
    <property type="match status" value="1"/>
</dbReference>
<evidence type="ECO:0000256" key="10">
    <source>
        <dbReference type="ARBA" id="ARBA00022989"/>
    </source>
</evidence>
<evidence type="ECO:0000256" key="3">
    <source>
        <dbReference type="ARBA" id="ARBA00010609"/>
    </source>
</evidence>
<dbReference type="Proteomes" id="UP000095009">
    <property type="component" value="Unassembled WGS sequence"/>
</dbReference>
<evidence type="ECO:0000256" key="8">
    <source>
        <dbReference type="ARBA" id="ARBA00022729"/>
    </source>
</evidence>
<dbReference type="InterPro" id="IPR002355">
    <property type="entry name" value="Cu_oxidase_Cu_BS"/>
</dbReference>
<dbReference type="InterPro" id="IPR033138">
    <property type="entry name" value="Cu_oxidase_CS"/>
</dbReference>
<reference evidence="20 21" key="1">
    <citation type="journal article" date="2016" name="Proc. Natl. Acad. Sci. U.S.A.">
        <title>Comparative genomics of biotechnologically important yeasts.</title>
        <authorList>
            <person name="Riley R."/>
            <person name="Haridas S."/>
            <person name="Wolfe K.H."/>
            <person name="Lopes M.R."/>
            <person name="Hittinger C.T."/>
            <person name="Goeker M."/>
            <person name="Salamov A.A."/>
            <person name="Wisecaver J.H."/>
            <person name="Long T.M."/>
            <person name="Calvey C.H."/>
            <person name="Aerts A.L."/>
            <person name="Barry K.W."/>
            <person name="Choi C."/>
            <person name="Clum A."/>
            <person name="Coughlan A.Y."/>
            <person name="Deshpande S."/>
            <person name="Douglass A.P."/>
            <person name="Hanson S.J."/>
            <person name="Klenk H.-P."/>
            <person name="LaButti K.M."/>
            <person name="Lapidus A."/>
            <person name="Lindquist E.A."/>
            <person name="Lipzen A.M."/>
            <person name="Meier-Kolthoff J.P."/>
            <person name="Ohm R.A."/>
            <person name="Otillar R.P."/>
            <person name="Pangilinan J.L."/>
            <person name="Peng Y."/>
            <person name="Rokas A."/>
            <person name="Rosa C.A."/>
            <person name="Scheuner C."/>
            <person name="Sibirny A.A."/>
            <person name="Slot J.C."/>
            <person name="Stielow J.B."/>
            <person name="Sun H."/>
            <person name="Kurtzman C.P."/>
            <person name="Blackwell M."/>
            <person name="Grigoriev I.V."/>
            <person name="Jeffries T.W."/>
        </authorList>
    </citation>
    <scope>NUCLEOTIDE SEQUENCE [LARGE SCALE GENOMIC DNA]</scope>
    <source>
        <strain evidence="20 21">DSM 6958</strain>
    </source>
</reference>
<dbReference type="PANTHER" id="PTHR11709:SF361">
    <property type="entry name" value="IRON TRANSPORT MULTICOPPER OXIDASE FET3"/>
    <property type="match status" value="1"/>
</dbReference>
<dbReference type="STRING" id="857566.A0A1E3PHQ6"/>
<dbReference type="InterPro" id="IPR001117">
    <property type="entry name" value="Cu-oxidase_2nd"/>
</dbReference>
<keyword evidence="5" id="KW-0813">Transport</keyword>
<evidence type="ECO:0000256" key="16">
    <source>
        <dbReference type="SAM" id="SignalP"/>
    </source>
</evidence>
<dbReference type="Gene3D" id="2.60.40.420">
    <property type="entry name" value="Cupredoxins - blue copper proteins"/>
    <property type="match status" value="3"/>
</dbReference>
<accession>A0A1E3PHQ6</accession>
<evidence type="ECO:0000256" key="12">
    <source>
        <dbReference type="ARBA" id="ARBA00023008"/>
    </source>
</evidence>
<evidence type="ECO:0000313" key="20">
    <source>
        <dbReference type="EMBL" id="ODQ64941.1"/>
    </source>
</evidence>
<organism evidence="20 21">
    <name type="scientific">Nadsonia fulvescens var. elongata DSM 6958</name>
    <dbReference type="NCBI Taxonomy" id="857566"/>
    <lineage>
        <taxon>Eukaryota</taxon>
        <taxon>Fungi</taxon>
        <taxon>Dikarya</taxon>
        <taxon>Ascomycota</taxon>
        <taxon>Saccharomycotina</taxon>
        <taxon>Dipodascomycetes</taxon>
        <taxon>Dipodascales</taxon>
        <taxon>Dipodascales incertae sedis</taxon>
        <taxon>Nadsonia</taxon>
    </lineage>
</organism>
<dbReference type="CDD" id="cd13899">
    <property type="entry name" value="CuRO_3_Fet3p"/>
    <property type="match status" value="1"/>
</dbReference>
<keyword evidence="21" id="KW-1185">Reference proteome</keyword>
<dbReference type="SUPFAM" id="SSF49503">
    <property type="entry name" value="Cupredoxins"/>
    <property type="match status" value="3"/>
</dbReference>
<gene>
    <name evidence="20" type="ORF">NADFUDRAFT_46756</name>
</gene>
<dbReference type="GO" id="GO:0010106">
    <property type="term" value="P:cellular response to iron ion starvation"/>
    <property type="evidence" value="ECO:0007669"/>
    <property type="project" value="TreeGrafter"/>
</dbReference>
<keyword evidence="5" id="KW-0408">Iron</keyword>
<dbReference type="GO" id="GO:0005507">
    <property type="term" value="F:copper ion binding"/>
    <property type="evidence" value="ECO:0007669"/>
    <property type="project" value="InterPro"/>
</dbReference>
<evidence type="ECO:0000256" key="11">
    <source>
        <dbReference type="ARBA" id="ARBA00023002"/>
    </source>
</evidence>
<dbReference type="PANTHER" id="PTHR11709">
    <property type="entry name" value="MULTI-COPPER OXIDASE"/>
    <property type="match status" value="1"/>
</dbReference>
<comment type="cofactor">
    <cofactor evidence="1">
        <name>Cu cation</name>
        <dbReference type="ChEBI" id="CHEBI:23378"/>
    </cofactor>
</comment>
<evidence type="ECO:0000256" key="15">
    <source>
        <dbReference type="SAM" id="Phobius"/>
    </source>
</evidence>
<evidence type="ECO:0000256" key="6">
    <source>
        <dbReference type="ARBA" id="ARBA00022692"/>
    </source>
</evidence>
<dbReference type="PROSITE" id="PS00080">
    <property type="entry name" value="MULTICOPPER_OXIDASE2"/>
    <property type="match status" value="1"/>
</dbReference>
<dbReference type="CDD" id="cd13851">
    <property type="entry name" value="CuRO_1_Fet3p"/>
    <property type="match status" value="1"/>
</dbReference>
<dbReference type="InterPro" id="IPR045087">
    <property type="entry name" value="Cu-oxidase_fam"/>
</dbReference>
<dbReference type="EMBL" id="KV454410">
    <property type="protein sequence ID" value="ODQ64941.1"/>
    <property type="molecule type" value="Genomic_DNA"/>
</dbReference>
<keyword evidence="6 15" id="KW-0812">Transmembrane</keyword>
<dbReference type="AlphaFoldDB" id="A0A1E3PHQ6"/>
<evidence type="ECO:0000259" key="19">
    <source>
        <dbReference type="Pfam" id="PF07732"/>
    </source>
</evidence>
<keyword evidence="7" id="KW-0479">Metal-binding</keyword>
<keyword evidence="12" id="KW-0186">Copper</keyword>
<evidence type="ECO:0000256" key="9">
    <source>
        <dbReference type="ARBA" id="ARBA00022737"/>
    </source>
</evidence>
<dbReference type="GO" id="GO:0004322">
    <property type="term" value="F:ferroxidase activity"/>
    <property type="evidence" value="ECO:0007669"/>
    <property type="project" value="TreeGrafter"/>
</dbReference>
<keyword evidence="5" id="KW-0410">Iron transport</keyword>
<evidence type="ECO:0000256" key="5">
    <source>
        <dbReference type="ARBA" id="ARBA00022496"/>
    </source>
</evidence>
<evidence type="ECO:0000256" key="14">
    <source>
        <dbReference type="ARBA" id="ARBA00023180"/>
    </source>
</evidence>
<feature type="transmembrane region" description="Helical" evidence="15">
    <location>
        <begin position="556"/>
        <end position="578"/>
    </location>
</feature>
<dbReference type="InterPro" id="IPR008972">
    <property type="entry name" value="Cupredoxin"/>
</dbReference>
<dbReference type="Pfam" id="PF00394">
    <property type="entry name" value="Cu-oxidase"/>
    <property type="match status" value="1"/>
</dbReference>
<keyword evidence="9" id="KW-0677">Repeat</keyword>
<comment type="subcellular location">
    <subcellularLocation>
        <location evidence="2">Cell membrane</location>
        <topology evidence="2">Single-pass membrane protein</topology>
    </subcellularLocation>
</comment>
<evidence type="ECO:0000313" key="21">
    <source>
        <dbReference type="Proteomes" id="UP000095009"/>
    </source>
</evidence>
<feature type="domain" description="Plastocyanin-like" evidence="19">
    <location>
        <begin position="28"/>
        <end position="142"/>
    </location>
</feature>
<dbReference type="GO" id="GO:0033573">
    <property type="term" value="C:high-affinity iron permease complex"/>
    <property type="evidence" value="ECO:0007669"/>
    <property type="project" value="TreeGrafter"/>
</dbReference>
<dbReference type="FunFam" id="2.60.40.420:FF:000024">
    <property type="entry name" value="FET5p Multicopper oxidase"/>
    <property type="match status" value="1"/>
</dbReference>
<keyword evidence="5" id="KW-0406">Ion transport</keyword>
<evidence type="ECO:0000256" key="7">
    <source>
        <dbReference type="ARBA" id="ARBA00022723"/>
    </source>
</evidence>
<feature type="domain" description="Plastocyanin-like" evidence="17">
    <location>
        <begin position="151"/>
        <end position="297"/>
    </location>
</feature>
<keyword evidence="10 15" id="KW-1133">Transmembrane helix</keyword>
<dbReference type="CDD" id="cd13877">
    <property type="entry name" value="CuRO_2_Fet3p_like"/>
    <property type="match status" value="1"/>
</dbReference>
<protein>
    <submittedName>
        <fullName evidence="20">Iron transport multicopper oxidase FET3</fullName>
    </submittedName>
</protein>
<feature type="chain" id="PRO_5009133849" evidence="16">
    <location>
        <begin position="19"/>
        <end position="615"/>
    </location>
</feature>
<dbReference type="InterPro" id="IPR011707">
    <property type="entry name" value="Cu-oxidase-like_N"/>
</dbReference>
<keyword evidence="8 16" id="KW-0732">Signal</keyword>
<sequence>MRLLKISIALTSLTAVLGKTVTHNFTASWMDASPDGHSRRVIGINGQWPPPTIEVDKGDQLEVYLKNDLGDRNTSIHFHGMYQNGSNHMDGPVHVTQCSIAPEGTILYNFTVAQNGTYWYHSHAGAQYPDGFRAPIIVHDKQAYFNDQYDEERVITLSDWYHEEMAVISPKFRSMYNPTGAEPVPQNILFNDALNSSINIEANKTYLLRIINIGAFVSQYFWIEDHDLTVVEIDGVYVDPHPTNMLYLTSAQRYSVLLKTKNTTQNNFAIGTHMDKEMLDVHPKDLDYYQTNWLMYDSKAALPALDIKHTRFDNALDDFDLIPHDRRPLYAEPDHQIEVTVTMDNLADGVNYAFFNNITYTDPRVPTLYTVLSAGDLANNAQVYGTFTHPFVLNHLEVVEIVLNNGDTSSHPFHMHGHEFQVIKRTDAFEDDDPHFYDPENEDISLYPEFPMRRDTVNLNANGHLVLRFIADNPGVWLFHCHVEWHLEQGLALTLIEAPMVIQQTVDIPQNHYDVCESVGELYKGNAAGNVDDFLNLKGQNTQAAFLPDGFTLKGYIALFVSAIVAILGMMSVGLYGASDLKHTEAALVKRAGVYEENEDIDDEDIQDPSTSLLH</sequence>
<dbReference type="FunFam" id="2.60.40.420:FF:000025">
    <property type="entry name" value="FET5p Multicopper oxidase"/>
    <property type="match status" value="1"/>
</dbReference>
<comment type="similarity">
    <text evidence="3">Belongs to the multicopper oxidase family.</text>
</comment>
<dbReference type="Pfam" id="PF07732">
    <property type="entry name" value="Cu-oxidase_3"/>
    <property type="match status" value="1"/>
</dbReference>
<keyword evidence="11" id="KW-0560">Oxidoreductase</keyword>
<keyword evidence="4" id="KW-1003">Cell membrane</keyword>
<evidence type="ECO:0000256" key="2">
    <source>
        <dbReference type="ARBA" id="ARBA00004162"/>
    </source>
</evidence>
<keyword evidence="13 15" id="KW-0472">Membrane</keyword>
<dbReference type="InterPro" id="IPR011706">
    <property type="entry name" value="Cu-oxidase_C"/>
</dbReference>
<dbReference type="OrthoDB" id="2121828at2759"/>
<dbReference type="Pfam" id="PF07731">
    <property type="entry name" value="Cu-oxidase_2"/>
    <property type="match status" value="1"/>
</dbReference>
<evidence type="ECO:0000259" key="18">
    <source>
        <dbReference type="Pfam" id="PF07731"/>
    </source>
</evidence>
<proteinExistence type="inferred from homology"/>
<feature type="signal peptide" evidence="16">
    <location>
        <begin position="1"/>
        <end position="18"/>
    </location>
</feature>
<evidence type="ECO:0000259" key="17">
    <source>
        <dbReference type="Pfam" id="PF00394"/>
    </source>
</evidence>